<dbReference type="InterPro" id="IPR008963">
    <property type="entry name" value="Purple_acid_Pase-like_N"/>
</dbReference>
<proteinExistence type="predicted"/>
<accession>A0A0G3HIE4</accession>
<organism evidence="6 7">
    <name type="scientific">Corynebacterium uterequi</name>
    <dbReference type="NCBI Taxonomy" id="1072256"/>
    <lineage>
        <taxon>Bacteria</taxon>
        <taxon>Bacillati</taxon>
        <taxon>Actinomycetota</taxon>
        <taxon>Actinomycetes</taxon>
        <taxon>Mycobacteriales</taxon>
        <taxon>Corynebacteriaceae</taxon>
        <taxon>Corynebacterium</taxon>
    </lineage>
</organism>
<feature type="compositionally biased region" description="Low complexity" evidence="2">
    <location>
        <begin position="29"/>
        <end position="48"/>
    </location>
</feature>
<reference evidence="6 7" key="1">
    <citation type="journal article" date="2015" name="Genome Announc.">
        <title>Virulence Factor Genes Detected in the Complete Genome Sequence of Corynebacterium uterequi DSM 45634, Isolated from the Uterus of a Maiden Mare.</title>
        <authorList>
            <person name="Ruckert C."/>
            <person name="Kriete M."/>
            <person name="Jaenicke S."/>
            <person name="Winkler A."/>
            <person name="Tauch A."/>
        </authorList>
    </citation>
    <scope>NUCLEOTIDE SEQUENCE [LARGE SCALE GENOMIC DNA]</scope>
    <source>
        <strain evidence="6 7">DSM 45634</strain>
    </source>
</reference>
<dbReference type="PROSITE" id="PS51257">
    <property type="entry name" value="PROKAR_LIPOPROTEIN"/>
    <property type="match status" value="1"/>
</dbReference>
<dbReference type="GO" id="GO:0003993">
    <property type="term" value="F:acid phosphatase activity"/>
    <property type="evidence" value="ECO:0007669"/>
    <property type="project" value="InterPro"/>
</dbReference>
<evidence type="ECO:0000256" key="3">
    <source>
        <dbReference type="SAM" id="SignalP"/>
    </source>
</evidence>
<dbReference type="STRING" id="1072256.CUTER_04535"/>
<feature type="domain" description="Purple acid phosphatase N-terminal" evidence="5">
    <location>
        <begin position="182"/>
        <end position="240"/>
    </location>
</feature>
<dbReference type="KEGG" id="cut:CUTER_04535"/>
<feature type="domain" description="Calcineurin-like phosphoesterase" evidence="4">
    <location>
        <begin position="253"/>
        <end position="462"/>
    </location>
</feature>
<dbReference type="InterPro" id="IPR029052">
    <property type="entry name" value="Metallo-depent_PP-like"/>
</dbReference>
<reference evidence="7" key="2">
    <citation type="submission" date="2015-05" db="EMBL/GenBank/DDBJ databases">
        <title>Complete genome sequence of Corynebacterium uterequi DSM 45634, isolated from the uterus of a maiden mare.</title>
        <authorList>
            <person name="Ruckert C."/>
            <person name="Albersmeier A."/>
            <person name="Winkler A."/>
            <person name="Tauch A."/>
        </authorList>
    </citation>
    <scope>NUCLEOTIDE SEQUENCE [LARGE SCALE GENOMIC DNA]</scope>
    <source>
        <strain evidence="7">DSM 45634</strain>
    </source>
</reference>
<dbReference type="PANTHER" id="PTHR45867:SF3">
    <property type="entry name" value="ACID PHOSPHATASE TYPE 7"/>
    <property type="match status" value="1"/>
</dbReference>
<dbReference type="Gene3D" id="2.60.40.380">
    <property type="entry name" value="Purple acid phosphatase-like, N-terminal"/>
    <property type="match status" value="1"/>
</dbReference>
<evidence type="ECO:0000259" key="4">
    <source>
        <dbReference type="Pfam" id="PF00149"/>
    </source>
</evidence>
<name>A0A0G3HIE4_9CORY</name>
<evidence type="ECO:0000313" key="6">
    <source>
        <dbReference type="EMBL" id="AKK10912.1"/>
    </source>
</evidence>
<dbReference type="InterPro" id="IPR015914">
    <property type="entry name" value="PAPs_N"/>
</dbReference>
<dbReference type="PATRIC" id="fig|1072256.5.peg.901"/>
<feature type="chain" id="PRO_5039242151" evidence="3">
    <location>
        <begin position="24"/>
        <end position="614"/>
    </location>
</feature>
<evidence type="ECO:0000259" key="5">
    <source>
        <dbReference type="Pfam" id="PF16656"/>
    </source>
</evidence>
<dbReference type="Pfam" id="PF00149">
    <property type="entry name" value="Metallophos"/>
    <property type="match status" value="1"/>
</dbReference>
<evidence type="ECO:0000256" key="2">
    <source>
        <dbReference type="SAM" id="MobiDB-lite"/>
    </source>
</evidence>
<dbReference type="Pfam" id="PF16656">
    <property type="entry name" value="Pur_ac_phosph_N"/>
    <property type="match status" value="1"/>
</dbReference>
<evidence type="ECO:0000256" key="1">
    <source>
        <dbReference type="ARBA" id="ARBA00022729"/>
    </source>
</evidence>
<dbReference type="RefSeq" id="WP_047259405.1">
    <property type="nucleotide sequence ID" value="NZ_CP011546.1"/>
</dbReference>
<feature type="region of interest" description="Disordered" evidence="2">
    <location>
        <begin position="29"/>
        <end position="56"/>
    </location>
</feature>
<dbReference type="InterPro" id="IPR004843">
    <property type="entry name" value="Calcineurin-like_PHP"/>
</dbReference>
<dbReference type="SUPFAM" id="SSF49363">
    <property type="entry name" value="Purple acid phosphatase, N-terminal domain"/>
    <property type="match status" value="1"/>
</dbReference>
<evidence type="ECO:0000313" key="7">
    <source>
        <dbReference type="Proteomes" id="UP000035548"/>
    </source>
</evidence>
<dbReference type="EMBL" id="CP011546">
    <property type="protein sequence ID" value="AKK10912.1"/>
    <property type="molecule type" value="Genomic_DNA"/>
</dbReference>
<feature type="signal peptide" evidence="3">
    <location>
        <begin position="1"/>
        <end position="23"/>
    </location>
</feature>
<dbReference type="Proteomes" id="UP000035548">
    <property type="component" value="Chromosome"/>
</dbReference>
<dbReference type="AlphaFoldDB" id="A0A0G3HIE4"/>
<protein>
    <submittedName>
        <fullName evidence="6">Calcineurin-like phosphoesterase</fullName>
    </submittedName>
</protein>
<keyword evidence="1 3" id="KW-0732">Signal</keyword>
<keyword evidence="7" id="KW-1185">Reference proteome</keyword>
<dbReference type="GO" id="GO:0046872">
    <property type="term" value="F:metal ion binding"/>
    <property type="evidence" value="ECO:0007669"/>
    <property type="project" value="InterPro"/>
</dbReference>
<dbReference type="OrthoDB" id="9804511at2"/>
<dbReference type="Gene3D" id="3.60.21.10">
    <property type="match status" value="1"/>
</dbReference>
<sequence>MTLWSKKSMKAILALAASATVLTACNTEQSAPASSSAASTSATAASASEKSEVDPVYGEKNGLDLITLQDEKPEVAPVEPNNEPNRVSMSISEDPATQMNFNWYTTDKFDDGIVRVSTNKDMSQAKEFPAKVEEVTSEYVERDKDGFYIYAAVTTDDEGEFLLDDNGKPEEVKGYFTDEQITRDNTKWTSDGSELAYLELQDVTEHVYKAEATGLAPDTQYYYQLGSEAEGLTETGSFRTAAEGSEKTQFIQYTDTQNAYWNANVNNEAAYGADTLAHAMEVAPDADFALHTGDFVETAQVEDEWVDNLDMSREQNMNLPHAYAPGNHDEYGLRFLDTSDETAFNEHTNVPVTNDAISGGSYYSFDHSGAHFVVLNTNDNEESEDNPEGGAIGKTQMEWAKADIAKARENGADWIIMAYHKPVYSASYHSLQDEDVQVTREDFVKLADELGVDVVLQGHDHNLTRTKSLVYTPDDFSYGDVEETEKREIDGVEYHVNPKGVTYVIPNTSGTKTYDAIYQKGADHVHKVRPKLDWMTDADVEEWNGLFDVAEQPEKSPKFDYKHSNYRQSEVQTFAVYTFDESRFQIDFYLVEGDLHGGEERTVSKHSSYGIVKE</sequence>
<dbReference type="SUPFAM" id="SSF56300">
    <property type="entry name" value="Metallo-dependent phosphatases"/>
    <property type="match status" value="1"/>
</dbReference>
<dbReference type="PANTHER" id="PTHR45867">
    <property type="entry name" value="PURPLE ACID PHOSPHATASE"/>
    <property type="match status" value="1"/>
</dbReference>
<gene>
    <name evidence="6" type="ORF">CUTER_04535</name>
</gene>